<keyword evidence="4" id="KW-0812">Transmembrane</keyword>
<feature type="compositionally biased region" description="Low complexity" evidence="3">
    <location>
        <begin position="103"/>
        <end position="124"/>
    </location>
</feature>
<dbReference type="Pfam" id="PF13490">
    <property type="entry name" value="zf-HC2"/>
    <property type="match status" value="1"/>
</dbReference>
<evidence type="ECO:0000259" key="5">
    <source>
        <dbReference type="Pfam" id="PF13490"/>
    </source>
</evidence>
<keyword evidence="7" id="KW-1185">Reference proteome</keyword>
<feature type="region of interest" description="Disordered" evidence="3">
    <location>
        <begin position="186"/>
        <end position="222"/>
    </location>
</feature>
<gene>
    <name evidence="6" type="ORF">GCM10023205_30150</name>
</gene>
<evidence type="ECO:0000256" key="2">
    <source>
        <dbReference type="ARBA" id="ARBA00023163"/>
    </source>
</evidence>
<feature type="domain" description="Putative zinc-finger" evidence="5">
    <location>
        <begin position="6"/>
        <end position="35"/>
    </location>
</feature>
<keyword evidence="4" id="KW-1133">Transmembrane helix</keyword>
<protein>
    <recommendedName>
        <fullName evidence="5">Putative zinc-finger domain-containing protein</fullName>
    </recommendedName>
</protein>
<evidence type="ECO:0000256" key="3">
    <source>
        <dbReference type="SAM" id="MobiDB-lite"/>
    </source>
</evidence>
<reference evidence="7" key="1">
    <citation type="journal article" date="2019" name="Int. J. Syst. Evol. Microbiol.">
        <title>The Global Catalogue of Microorganisms (GCM) 10K type strain sequencing project: providing services to taxonomists for standard genome sequencing and annotation.</title>
        <authorList>
            <consortium name="The Broad Institute Genomics Platform"/>
            <consortium name="The Broad Institute Genome Sequencing Center for Infectious Disease"/>
            <person name="Wu L."/>
            <person name="Ma J."/>
        </authorList>
    </citation>
    <scope>NUCLEOTIDE SEQUENCE [LARGE SCALE GENOMIC DNA]</scope>
    <source>
        <strain evidence="7">JCM 17986</strain>
    </source>
</reference>
<dbReference type="EMBL" id="BAABHS010000009">
    <property type="protein sequence ID" value="GAA4964104.1"/>
    <property type="molecule type" value="Genomic_DNA"/>
</dbReference>
<dbReference type="Proteomes" id="UP001500466">
    <property type="component" value="Unassembled WGS sequence"/>
</dbReference>
<evidence type="ECO:0000256" key="1">
    <source>
        <dbReference type="ARBA" id="ARBA00023015"/>
    </source>
</evidence>
<feature type="compositionally biased region" description="Gly residues" evidence="3">
    <location>
        <begin position="72"/>
        <end position="81"/>
    </location>
</feature>
<dbReference type="Gene3D" id="1.10.10.1320">
    <property type="entry name" value="Anti-sigma factor, zinc-finger domain"/>
    <property type="match status" value="1"/>
</dbReference>
<evidence type="ECO:0000313" key="7">
    <source>
        <dbReference type="Proteomes" id="UP001500466"/>
    </source>
</evidence>
<keyword evidence="4" id="KW-0472">Membrane</keyword>
<dbReference type="RefSeq" id="WP_345675955.1">
    <property type="nucleotide sequence ID" value="NZ_BAABHS010000009.1"/>
</dbReference>
<evidence type="ECO:0000256" key="4">
    <source>
        <dbReference type="SAM" id="Phobius"/>
    </source>
</evidence>
<feature type="compositionally biased region" description="Low complexity" evidence="3">
    <location>
        <begin position="82"/>
        <end position="91"/>
    </location>
</feature>
<dbReference type="InterPro" id="IPR027383">
    <property type="entry name" value="Znf_put"/>
</dbReference>
<feature type="transmembrane region" description="Helical" evidence="4">
    <location>
        <begin position="136"/>
        <end position="156"/>
    </location>
</feature>
<dbReference type="InterPro" id="IPR041916">
    <property type="entry name" value="Anti_sigma_zinc_sf"/>
</dbReference>
<proteinExistence type="predicted"/>
<organism evidence="6 7">
    <name type="scientific">Yinghuangia aomiensis</name>
    <dbReference type="NCBI Taxonomy" id="676205"/>
    <lineage>
        <taxon>Bacteria</taxon>
        <taxon>Bacillati</taxon>
        <taxon>Actinomycetota</taxon>
        <taxon>Actinomycetes</taxon>
        <taxon>Kitasatosporales</taxon>
        <taxon>Streptomycetaceae</taxon>
        <taxon>Yinghuangia</taxon>
    </lineage>
</organism>
<accession>A0ABP9H8R3</accession>
<keyword evidence="2" id="KW-0804">Transcription</keyword>
<keyword evidence="1" id="KW-0805">Transcription regulation</keyword>
<evidence type="ECO:0000313" key="6">
    <source>
        <dbReference type="EMBL" id="GAA4964104.1"/>
    </source>
</evidence>
<name>A0ABP9H8R3_9ACTN</name>
<sequence length="222" mass="22423">MNHPEDKLAAYVDGELGHEAREKVLAHLAQCAECRAEAEEQRRVKALLATSARPEPSGDLMARLLALGAGDAAGGPGGGGEEAAPPRVAGAVPPPSQFQNRAPGFARPRGGSSGPRAGRPTTAPRRVRPPVSKRRLTFAAAGAFSMMAMALGSAVIPGSPGSGSSGRPAGPVVERNLVEQAATVAGLPSPGGRPDAFPATSAAPVGRTLAMASATESEHARH</sequence>
<comment type="caution">
    <text evidence="6">The sequence shown here is derived from an EMBL/GenBank/DDBJ whole genome shotgun (WGS) entry which is preliminary data.</text>
</comment>
<feature type="region of interest" description="Disordered" evidence="3">
    <location>
        <begin position="72"/>
        <end position="128"/>
    </location>
</feature>